<dbReference type="Pfam" id="PF12796">
    <property type="entry name" value="Ank_2"/>
    <property type="match status" value="2"/>
</dbReference>
<sequence length="343" mass="37813">MSGKSDGPPHLRGLPAETKSQILDEVWSSDASNGYKELLNVALSCQDLCKHALSKLYFKDAKESLNADFNWGMPLAIQWACWYGVLETAKLSLLALRKTGLIVEEKISTPFNNKHLYELRYQSAKRNGRPNELAHGYVHWGARSGLLHLACVRGNTAVAELLIHEGALLDTVDGNWTTPLAHALNEDVAKLLVEKGADFNVTNYNEVTPLSNLITLASMGNQDWAKEPNMLQGEGALKTSDTHHDFLGTIRYLINDVNADISAQEIKNNSPLLKAVQTRCGEAVKLLLEAGASPNPTDTKTGQRKLLLVDAMKRSENHRVVKMLLEAGAEVEPSQIPERPYRG</sequence>
<dbReference type="SUPFAM" id="SSF48403">
    <property type="entry name" value="Ankyrin repeat"/>
    <property type="match status" value="1"/>
</dbReference>
<protein>
    <submittedName>
        <fullName evidence="4">Ankyrin repeat-containing domain protein</fullName>
    </submittedName>
</protein>
<dbReference type="PANTHER" id="PTHR24189:SF50">
    <property type="entry name" value="ANKYRIN REPEAT AND SOCS BOX PROTEIN 2"/>
    <property type="match status" value="1"/>
</dbReference>
<dbReference type="PANTHER" id="PTHR24189">
    <property type="entry name" value="MYOTROPHIN"/>
    <property type="match status" value="1"/>
</dbReference>
<dbReference type="InterPro" id="IPR036770">
    <property type="entry name" value="Ankyrin_rpt-contain_sf"/>
</dbReference>
<accession>A0ABZ2WPF7</accession>
<dbReference type="InterPro" id="IPR050745">
    <property type="entry name" value="Multifunctional_regulatory"/>
</dbReference>
<evidence type="ECO:0000313" key="5">
    <source>
        <dbReference type="Proteomes" id="UP001489902"/>
    </source>
</evidence>
<name>A0ABZ2WPF7_9HYPO</name>
<evidence type="ECO:0000256" key="3">
    <source>
        <dbReference type="PROSITE-ProRule" id="PRU00023"/>
    </source>
</evidence>
<keyword evidence="2 3" id="KW-0040">ANK repeat</keyword>
<evidence type="ECO:0000313" key="4">
    <source>
        <dbReference type="EMBL" id="WZH42604.1"/>
    </source>
</evidence>
<proteinExistence type="predicted"/>
<organism evidence="4 5">
    <name type="scientific">Fusarium acuminatum</name>
    <dbReference type="NCBI Taxonomy" id="5515"/>
    <lineage>
        <taxon>Eukaryota</taxon>
        <taxon>Fungi</taxon>
        <taxon>Dikarya</taxon>
        <taxon>Ascomycota</taxon>
        <taxon>Pezizomycotina</taxon>
        <taxon>Sordariomycetes</taxon>
        <taxon>Hypocreomycetidae</taxon>
        <taxon>Hypocreales</taxon>
        <taxon>Nectriaceae</taxon>
        <taxon>Fusarium</taxon>
        <taxon>Fusarium tricinctum species complex</taxon>
    </lineage>
</organism>
<dbReference type="PROSITE" id="PS50088">
    <property type="entry name" value="ANK_REPEAT"/>
    <property type="match status" value="2"/>
</dbReference>
<evidence type="ECO:0000256" key="1">
    <source>
        <dbReference type="ARBA" id="ARBA00022737"/>
    </source>
</evidence>
<dbReference type="EMBL" id="CP151261">
    <property type="protein sequence ID" value="WZH42604.1"/>
    <property type="molecule type" value="Genomic_DNA"/>
</dbReference>
<dbReference type="Proteomes" id="UP001489902">
    <property type="component" value="Chromosome 2"/>
</dbReference>
<dbReference type="Gene3D" id="1.25.40.20">
    <property type="entry name" value="Ankyrin repeat-containing domain"/>
    <property type="match status" value="2"/>
</dbReference>
<feature type="repeat" description="ANK" evidence="3">
    <location>
        <begin position="147"/>
        <end position="174"/>
    </location>
</feature>
<feature type="repeat" description="ANK" evidence="3">
    <location>
        <begin position="267"/>
        <end position="299"/>
    </location>
</feature>
<dbReference type="InterPro" id="IPR002110">
    <property type="entry name" value="Ankyrin_rpt"/>
</dbReference>
<keyword evidence="5" id="KW-1185">Reference proteome</keyword>
<dbReference type="SMART" id="SM00248">
    <property type="entry name" value="ANK"/>
    <property type="match status" value="4"/>
</dbReference>
<gene>
    <name evidence="4" type="ORF">QYS62_003600</name>
</gene>
<evidence type="ECO:0000256" key="2">
    <source>
        <dbReference type="ARBA" id="ARBA00023043"/>
    </source>
</evidence>
<keyword evidence="1" id="KW-0677">Repeat</keyword>
<reference evidence="4 5" key="1">
    <citation type="submission" date="2024-04" db="EMBL/GenBank/DDBJ databases">
        <title>Complete genome sequence of Fusarium acuminatum.</title>
        <authorList>
            <person name="Lan B."/>
        </authorList>
    </citation>
    <scope>NUCLEOTIDE SEQUENCE [LARGE SCALE GENOMIC DNA]</scope>
    <source>
        <strain evidence="4">1A</strain>
    </source>
</reference>